<dbReference type="GO" id="GO:0004449">
    <property type="term" value="F:isocitrate dehydrogenase (NAD+) activity"/>
    <property type="evidence" value="ECO:0007669"/>
    <property type="project" value="TreeGrafter"/>
</dbReference>
<dbReference type="Gene3D" id="3.40.718.10">
    <property type="entry name" value="Isopropylmalate Dehydrogenase"/>
    <property type="match status" value="1"/>
</dbReference>
<feature type="domain" description="Isopropylmalate dehydrogenase-like" evidence="3">
    <location>
        <begin position="4"/>
        <end position="329"/>
    </location>
</feature>
<dbReference type="PANTHER" id="PTHR11835">
    <property type="entry name" value="DECARBOXYLATING DEHYDROGENASES-ISOCITRATE, ISOPROPYLMALATE, TARTRATE"/>
    <property type="match status" value="1"/>
</dbReference>
<dbReference type="RefSeq" id="WP_310423143.1">
    <property type="nucleotide sequence ID" value="NZ_JAVDYC010000001.1"/>
</dbReference>
<dbReference type="GO" id="GO:0047046">
    <property type="term" value="F:homoisocitrate dehydrogenase activity"/>
    <property type="evidence" value="ECO:0007669"/>
    <property type="project" value="UniProtKB-EC"/>
</dbReference>
<reference evidence="4 5" key="1">
    <citation type="submission" date="2023-07" db="EMBL/GenBank/DDBJ databases">
        <title>Sequencing the genomes of 1000 actinobacteria strains.</title>
        <authorList>
            <person name="Klenk H.-P."/>
        </authorList>
    </citation>
    <scope>NUCLEOTIDE SEQUENCE [LARGE SCALE GENOMIC DNA]</scope>
    <source>
        <strain evidence="4 5">DSM 44711</strain>
    </source>
</reference>
<dbReference type="Pfam" id="PF00180">
    <property type="entry name" value="Iso_dh"/>
    <property type="match status" value="1"/>
</dbReference>
<keyword evidence="2 4" id="KW-0560">Oxidoreductase</keyword>
<dbReference type="GO" id="GO:0051287">
    <property type="term" value="F:NAD binding"/>
    <property type="evidence" value="ECO:0007669"/>
    <property type="project" value="InterPro"/>
</dbReference>
<evidence type="ECO:0000313" key="5">
    <source>
        <dbReference type="Proteomes" id="UP001183629"/>
    </source>
</evidence>
<name>A0AAE3ZVZ0_9ACTN</name>
<dbReference type="SMART" id="SM01329">
    <property type="entry name" value="Iso_dh"/>
    <property type="match status" value="1"/>
</dbReference>
<gene>
    <name evidence="4" type="ORF">J2S44_007056</name>
</gene>
<dbReference type="AlphaFoldDB" id="A0AAE3ZVZ0"/>
<dbReference type="EMBL" id="JAVDYC010000001">
    <property type="protein sequence ID" value="MDR7326806.1"/>
    <property type="molecule type" value="Genomic_DNA"/>
</dbReference>
<dbReference type="InterPro" id="IPR024084">
    <property type="entry name" value="IsoPropMal-DH-like_dom"/>
</dbReference>
<dbReference type="PANTHER" id="PTHR11835:SF34">
    <property type="entry name" value="ISOCITRATE DEHYDROGENASE [NAD] SUBUNIT ALPHA, MITOCHONDRIAL"/>
    <property type="match status" value="1"/>
</dbReference>
<dbReference type="GO" id="GO:0006102">
    <property type="term" value="P:isocitrate metabolic process"/>
    <property type="evidence" value="ECO:0007669"/>
    <property type="project" value="TreeGrafter"/>
</dbReference>
<protein>
    <submittedName>
        <fullName evidence="4">Homoisocitrate dehydrogenase</fullName>
        <ecNumber evidence="4">1.1.1.87</ecNumber>
    </submittedName>
</protein>
<accession>A0AAE3ZVZ0</accession>
<comment type="similarity">
    <text evidence="1">Belongs to the isocitrate and isopropylmalate dehydrogenases family.</text>
</comment>
<organism evidence="4 5">
    <name type="scientific">Catenuloplanes niger</name>
    <dbReference type="NCBI Taxonomy" id="587534"/>
    <lineage>
        <taxon>Bacteria</taxon>
        <taxon>Bacillati</taxon>
        <taxon>Actinomycetota</taxon>
        <taxon>Actinomycetes</taxon>
        <taxon>Micromonosporales</taxon>
        <taxon>Micromonosporaceae</taxon>
        <taxon>Catenuloplanes</taxon>
    </lineage>
</organism>
<keyword evidence="5" id="KW-1185">Reference proteome</keyword>
<dbReference type="GO" id="GO:0000287">
    <property type="term" value="F:magnesium ion binding"/>
    <property type="evidence" value="ECO:0007669"/>
    <property type="project" value="InterPro"/>
</dbReference>
<comment type="caution">
    <text evidence="4">The sequence shown here is derived from an EMBL/GenBank/DDBJ whole genome shotgun (WGS) entry which is preliminary data.</text>
</comment>
<dbReference type="Proteomes" id="UP001183629">
    <property type="component" value="Unassembled WGS sequence"/>
</dbReference>
<evidence type="ECO:0000313" key="4">
    <source>
        <dbReference type="EMBL" id="MDR7326806.1"/>
    </source>
</evidence>
<sequence length="338" mass="35304">MEPRLCVIPGDGIGQEVVPVAVQVLRTVLPEVRYERAEAGWECFRSRGVAVPPETLDAVRRCGAALFGATASPGRVVPGYRSAILTLRQQLGLYANIRPAASTAGFSPRTGVDLVVVRENTEDLYVGRETRSGDVAVAERVISATASRRIARVALRIADTRGAKKLTIVHKANVLPVTDGLFRDSVREVVAGWDGPSAGIEVEETYVDVAALRMVGAPESFDVVVTTNLFGDILSDAAAHWSGGLGVAPSLNLGDGVAIAEPVHGSAPDIAGTGAANPAAAILSVAMLLEHVWERPDLARRVTHAVGSALAGGVHPPVLSSVRDTVLHLLESSDGGTS</sequence>
<evidence type="ECO:0000256" key="1">
    <source>
        <dbReference type="ARBA" id="ARBA00007769"/>
    </source>
</evidence>
<dbReference type="EC" id="1.1.1.87" evidence="4"/>
<proteinExistence type="inferred from homology"/>
<dbReference type="InterPro" id="IPR019818">
    <property type="entry name" value="IsoCit/isopropylmalate_DH_CS"/>
</dbReference>
<dbReference type="SUPFAM" id="SSF53659">
    <property type="entry name" value="Isocitrate/Isopropylmalate dehydrogenase-like"/>
    <property type="match status" value="1"/>
</dbReference>
<dbReference type="PROSITE" id="PS00470">
    <property type="entry name" value="IDH_IMDH"/>
    <property type="match status" value="1"/>
</dbReference>
<dbReference type="GO" id="GO:0006099">
    <property type="term" value="P:tricarboxylic acid cycle"/>
    <property type="evidence" value="ECO:0007669"/>
    <property type="project" value="TreeGrafter"/>
</dbReference>
<evidence type="ECO:0000259" key="3">
    <source>
        <dbReference type="SMART" id="SM01329"/>
    </source>
</evidence>
<evidence type="ECO:0000256" key="2">
    <source>
        <dbReference type="ARBA" id="ARBA00023002"/>
    </source>
</evidence>